<dbReference type="AlphaFoldDB" id="A0A1V6N3B0"/>
<evidence type="ECO:0000313" key="9">
    <source>
        <dbReference type="EMBL" id="OQD59144.1"/>
    </source>
</evidence>
<evidence type="ECO:0000256" key="5">
    <source>
        <dbReference type="ARBA" id="ARBA00022691"/>
    </source>
</evidence>
<dbReference type="Gene3D" id="3.30.950.10">
    <property type="entry name" value="Methyltransferase, Cobalt-precorrin-4 Transmethylase, Domain 2"/>
    <property type="match status" value="1"/>
</dbReference>
<evidence type="ECO:0000256" key="1">
    <source>
        <dbReference type="ARBA" id="ARBA00005156"/>
    </source>
</evidence>
<feature type="binding site" evidence="6 7">
    <location>
        <position position="239"/>
    </location>
    <ligand>
        <name>S-adenosyl-L-methionine</name>
        <dbReference type="ChEBI" id="CHEBI:59789"/>
    </ligand>
</feature>
<dbReference type="UniPathway" id="UPA00559"/>
<dbReference type="InterPro" id="IPR004551">
    <property type="entry name" value="Dphthn_synthase"/>
</dbReference>
<feature type="binding site" evidence="6 7">
    <location>
        <position position="214"/>
    </location>
    <ligand>
        <name>S-adenosyl-L-methionine</name>
        <dbReference type="ChEBI" id="CHEBI:59789"/>
    </ligand>
</feature>
<reference evidence="9 10" key="1">
    <citation type="submission" date="2014-12" db="EMBL/GenBank/DDBJ databases">
        <title>Genome sequence of Methanobrevibacter arboriphilicus DH1, DSM1125.</title>
        <authorList>
            <person name="Poehlein A."/>
            <person name="Thauer R.K."/>
            <person name="Seedorf H."/>
            <person name="Daniel R."/>
        </authorList>
    </citation>
    <scope>NUCLEOTIDE SEQUENCE [LARGE SCALE GENOMIC DNA]</scope>
    <source>
        <strain evidence="9 10">DH1</strain>
    </source>
</reference>
<keyword evidence="4 6" id="KW-0808">Transferase</keyword>
<evidence type="ECO:0000256" key="7">
    <source>
        <dbReference type="PIRSR" id="PIRSR036432-1"/>
    </source>
</evidence>
<dbReference type="EC" id="2.1.1.98" evidence="6"/>
<comment type="similarity">
    <text evidence="2 6">Belongs to the diphthine synthase family.</text>
</comment>
<protein>
    <recommendedName>
        <fullName evidence="6">Diphthine synthase</fullName>
        <ecNumber evidence="6">2.1.1.98</ecNumber>
    </recommendedName>
    <alternativeName>
        <fullName evidence="6">Diphthamide biosynthesis methyltransferase</fullName>
    </alternativeName>
</protein>
<keyword evidence="10" id="KW-1185">Reference proteome</keyword>
<evidence type="ECO:0000259" key="8">
    <source>
        <dbReference type="Pfam" id="PF00590"/>
    </source>
</evidence>
<feature type="binding site" evidence="6 7">
    <location>
        <position position="165"/>
    </location>
    <ligand>
        <name>S-adenosyl-L-methionine</name>
        <dbReference type="ChEBI" id="CHEBI:59789"/>
    </ligand>
</feature>
<dbReference type="RefSeq" id="WP_080460228.1">
    <property type="nucleotide sequence ID" value="NZ_JXMW01000006.1"/>
</dbReference>
<dbReference type="InterPro" id="IPR014777">
    <property type="entry name" value="4pyrrole_Mease_sub1"/>
</dbReference>
<proteinExistence type="inferred from homology"/>
<organism evidence="9 10">
    <name type="scientific">Methanobrevibacter arboriphilus JCM 13429 = DSM 1125</name>
    <dbReference type="NCBI Taxonomy" id="1300164"/>
    <lineage>
        <taxon>Archaea</taxon>
        <taxon>Methanobacteriati</taxon>
        <taxon>Methanobacteriota</taxon>
        <taxon>Methanomada group</taxon>
        <taxon>Methanobacteria</taxon>
        <taxon>Methanobacteriales</taxon>
        <taxon>Methanobacteriaceae</taxon>
        <taxon>Methanobrevibacter</taxon>
    </lineage>
</organism>
<dbReference type="PANTHER" id="PTHR10882:SF0">
    <property type="entry name" value="DIPHTHINE METHYL ESTER SYNTHASE"/>
    <property type="match status" value="1"/>
</dbReference>
<dbReference type="PANTHER" id="PTHR10882">
    <property type="entry name" value="DIPHTHINE SYNTHASE"/>
    <property type="match status" value="1"/>
</dbReference>
<name>A0A1V6N3B0_METAZ</name>
<dbReference type="GO" id="GO:0017183">
    <property type="term" value="P:protein histidyl modification to diphthamide"/>
    <property type="evidence" value="ECO:0007669"/>
    <property type="project" value="UniProtKB-UniRule"/>
</dbReference>
<dbReference type="SUPFAM" id="SSF53790">
    <property type="entry name" value="Tetrapyrrole methylase"/>
    <property type="match status" value="1"/>
</dbReference>
<evidence type="ECO:0000256" key="2">
    <source>
        <dbReference type="ARBA" id="ARBA00006729"/>
    </source>
</evidence>
<dbReference type="InterPro" id="IPR035996">
    <property type="entry name" value="4pyrrol_Methylase_sf"/>
</dbReference>
<evidence type="ECO:0000256" key="6">
    <source>
        <dbReference type="HAMAP-Rule" id="MF_01084"/>
    </source>
</evidence>
<dbReference type="InterPro" id="IPR000878">
    <property type="entry name" value="4pyrrol_Mease"/>
</dbReference>
<gene>
    <name evidence="6 9" type="primary">dphB</name>
    <name evidence="9" type="ORF">MBBAR_6c02560</name>
</gene>
<dbReference type="NCBIfam" id="TIGR00522">
    <property type="entry name" value="dph5"/>
    <property type="match status" value="1"/>
</dbReference>
<evidence type="ECO:0000313" key="10">
    <source>
        <dbReference type="Proteomes" id="UP000191661"/>
    </source>
</evidence>
<dbReference type="Pfam" id="PF00590">
    <property type="entry name" value="TP_methylase"/>
    <property type="match status" value="1"/>
</dbReference>
<comment type="function">
    <text evidence="6">S-adenosyl-L-methionine-dependent methyltransferase that catalyzes the trimethylation of the amino group of the modified target histidine residue in translation elongation factor 2 (EF-2), to form an intermediate called diphthine. The three successive methylation reactions represent the second step of diphthamide biosynthesis.</text>
</comment>
<dbReference type="OrthoDB" id="39139at2157"/>
<dbReference type="GO" id="GO:0004164">
    <property type="term" value="F:diphthine synthase activity"/>
    <property type="evidence" value="ECO:0007669"/>
    <property type="project" value="UniProtKB-UniRule"/>
</dbReference>
<comment type="catalytic activity">
    <reaction evidence="6">
        <text>2-[(3S)-amino-3-carboxypropyl]-L-histidyl-[translation elongation factor 2] + 3 S-adenosyl-L-methionine = diphthine-[translation elongation factor 2] + 3 S-adenosyl-L-homocysteine + 3 H(+)</text>
        <dbReference type="Rhea" id="RHEA:36415"/>
        <dbReference type="Rhea" id="RHEA-COMP:9749"/>
        <dbReference type="Rhea" id="RHEA-COMP:10172"/>
        <dbReference type="ChEBI" id="CHEBI:15378"/>
        <dbReference type="ChEBI" id="CHEBI:57856"/>
        <dbReference type="ChEBI" id="CHEBI:59789"/>
        <dbReference type="ChEBI" id="CHEBI:73995"/>
        <dbReference type="ChEBI" id="CHEBI:82696"/>
        <dbReference type="EC" id="2.1.1.98"/>
    </reaction>
</comment>
<comment type="caution">
    <text evidence="9">The sequence shown here is derived from an EMBL/GenBank/DDBJ whole genome shotgun (WGS) entry which is preliminary data.</text>
</comment>
<feature type="binding site" evidence="6 7">
    <location>
        <position position="85"/>
    </location>
    <ligand>
        <name>S-adenosyl-L-methionine</name>
        <dbReference type="ChEBI" id="CHEBI:59789"/>
    </ligand>
</feature>
<evidence type="ECO:0000256" key="3">
    <source>
        <dbReference type="ARBA" id="ARBA00022603"/>
    </source>
</evidence>
<accession>A0A1V6N3B0</accession>
<feature type="binding site" evidence="6 7">
    <location>
        <position position="9"/>
    </location>
    <ligand>
        <name>S-adenosyl-L-methionine</name>
        <dbReference type="ChEBI" id="CHEBI:59789"/>
    </ligand>
</feature>
<comment type="subunit">
    <text evidence="6">Homodimer.</text>
</comment>
<keyword evidence="3 6" id="KW-0489">Methyltransferase</keyword>
<feature type="binding site" evidence="6 7">
    <location>
        <position position="88"/>
    </location>
    <ligand>
        <name>S-adenosyl-L-methionine</name>
        <dbReference type="ChEBI" id="CHEBI:59789"/>
    </ligand>
</feature>
<sequence length="269" mass="29663">MLYFVGLGLFDEKDISLKGLKALKSVEIVYAEFFTSHLFGSSFKAIEELIGKEIKVLNRHEVEEENVFMKEAIKGRDVALITGGDPLIATTHTDFLVEAKKKGIETEVIHGSSILSSAPGISGLQAYKFGKVTTIPFPDENFFPQSPYMAIANNLLNDAHTLVLLDIQAHKNRYMTVNQGLEYLMKVKDDLISNGKDNEAIIDENTLAIGIARVGSKDVVVRADKIGELIDFDFGGPLHCIAIPSKLHIVEAEYLVEVCGAPREILDEI</sequence>
<feature type="domain" description="Tetrapyrrole methylase" evidence="8">
    <location>
        <begin position="1"/>
        <end position="228"/>
    </location>
</feature>
<dbReference type="InterPro" id="IPR014776">
    <property type="entry name" value="4pyrrole_Mease_sub2"/>
</dbReference>
<dbReference type="HAMAP" id="MF_01084">
    <property type="entry name" value="Diphthine_synth"/>
    <property type="match status" value="1"/>
</dbReference>
<dbReference type="Proteomes" id="UP000191661">
    <property type="component" value="Unassembled WGS sequence"/>
</dbReference>
<dbReference type="PIRSF" id="PIRSF036432">
    <property type="entry name" value="Diphthine_synth"/>
    <property type="match status" value="1"/>
</dbReference>
<dbReference type="EMBL" id="JXMW01000006">
    <property type="protein sequence ID" value="OQD59144.1"/>
    <property type="molecule type" value="Genomic_DNA"/>
</dbReference>
<dbReference type="GO" id="GO:0032259">
    <property type="term" value="P:methylation"/>
    <property type="evidence" value="ECO:0007669"/>
    <property type="project" value="UniProtKB-KW"/>
</dbReference>
<dbReference type="Gene3D" id="3.40.1010.10">
    <property type="entry name" value="Cobalt-precorrin-4 Transmethylase, Domain 1"/>
    <property type="match status" value="1"/>
</dbReference>
<comment type="pathway">
    <text evidence="1 6">Protein modification; peptidyl-diphthamide biosynthesis.</text>
</comment>
<keyword evidence="5 6" id="KW-0949">S-adenosyl-L-methionine</keyword>
<dbReference type="CDD" id="cd11647">
    <property type="entry name" value="DHP5_DphB"/>
    <property type="match status" value="1"/>
</dbReference>
<evidence type="ECO:0000256" key="4">
    <source>
        <dbReference type="ARBA" id="ARBA00022679"/>
    </source>
</evidence>
<feature type="binding site" evidence="6 7">
    <location>
        <begin position="113"/>
        <end position="114"/>
    </location>
    <ligand>
        <name>S-adenosyl-L-methionine</name>
        <dbReference type="ChEBI" id="CHEBI:59789"/>
    </ligand>
</feature>